<sequence length="106" mass="11931">MSPSCTCTVVERTLVTLCRHIYGRRGQVSLLQVSLFASVCTVAAYLQHRQSDVFLRPVGPARIGSGVDIRFVTLWIWFKSSFSSTGRFHLQNILHDYLRPGCCLTP</sequence>
<accession>A0A2V1D1G5</accession>
<dbReference type="AlphaFoldDB" id="A0A2V1D1G5"/>
<gene>
    <name evidence="1" type="ORF">DM02DRAFT_311543</name>
</gene>
<keyword evidence="2" id="KW-1185">Reference proteome</keyword>
<dbReference type="EMBL" id="KZ805763">
    <property type="protein sequence ID" value="PVH91872.1"/>
    <property type="molecule type" value="Genomic_DNA"/>
</dbReference>
<name>A0A2V1D1G5_9PLEO</name>
<reference evidence="1 2" key="1">
    <citation type="journal article" date="2018" name="Sci. Rep.">
        <title>Comparative genomics provides insights into the lifestyle and reveals functional heterogeneity of dark septate endophytic fungi.</title>
        <authorList>
            <person name="Knapp D.G."/>
            <person name="Nemeth J.B."/>
            <person name="Barry K."/>
            <person name="Hainaut M."/>
            <person name="Henrissat B."/>
            <person name="Johnson J."/>
            <person name="Kuo A."/>
            <person name="Lim J.H.P."/>
            <person name="Lipzen A."/>
            <person name="Nolan M."/>
            <person name="Ohm R.A."/>
            <person name="Tamas L."/>
            <person name="Grigoriev I.V."/>
            <person name="Spatafora J.W."/>
            <person name="Nagy L.G."/>
            <person name="Kovacs G.M."/>
        </authorList>
    </citation>
    <scope>NUCLEOTIDE SEQUENCE [LARGE SCALE GENOMIC DNA]</scope>
    <source>
        <strain evidence="1 2">DSE2036</strain>
    </source>
</reference>
<organism evidence="1 2">
    <name type="scientific">Periconia macrospinosa</name>
    <dbReference type="NCBI Taxonomy" id="97972"/>
    <lineage>
        <taxon>Eukaryota</taxon>
        <taxon>Fungi</taxon>
        <taxon>Dikarya</taxon>
        <taxon>Ascomycota</taxon>
        <taxon>Pezizomycotina</taxon>
        <taxon>Dothideomycetes</taxon>
        <taxon>Pleosporomycetidae</taxon>
        <taxon>Pleosporales</taxon>
        <taxon>Massarineae</taxon>
        <taxon>Periconiaceae</taxon>
        <taxon>Periconia</taxon>
    </lineage>
</organism>
<evidence type="ECO:0000313" key="1">
    <source>
        <dbReference type="EMBL" id="PVH91872.1"/>
    </source>
</evidence>
<proteinExistence type="predicted"/>
<protein>
    <submittedName>
        <fullName evidence="1">Uncharacterized protein</fullName>
    </submittedName>
</protein>
<dbReference type="Proteomes" id="UP000244855">
    <property type="component" value="Unassembled WGS sequence"/>
</dbReference>
<evidence type="ECO:0000313" key="2">
    <source>
        <dbReference type="Proteomes" id="UP000244855"/>
    </source>
</evidence>